<dbReference type="InterPro" id="IPR006221">
    <property type="entry name" value="TrpG/PapA_dom"/>
</dbReference>
<dbReference type="InterPro" id="IPR017926">
    <property type="entry name" value="GATASE"/>
</dbReference>
<dbReference type="PROSITE" id="PS51273">
    <property type="entry name" value="GATASE_TYPE_1"/>
    <property type="match status" value="1"/>
</dbReference>
<evidence type="ECO:0000256" key="1">
    <source>
        <dbReference type="ARBA" id="ARBA00022962"/>
    </source>
</evidence>
<proteinExistence type="predicted"/>
<dbReference type="GO" id="GO:0004049">
    <property type="term" value="F:anthranilate synthase activity"/>
    <property type="evidence" value="ECO:0007669"/>
    <property type="project" value="TreeGrafter"/>
</dbReference>
<dbReference type="PRINTS" id="PR00097">
    <property type="entry name" value="ANTSNTHASEII"/>
</dbReference>
<dbReference type="RefSeq" id="WP_020878365.1">
    <property type="nucleotide sequence ID" value="NZ_ATHJ01000111.1"/>
</dbReference>
<keyword evidence="1 3" id="KW-0315">Glutamine amidotransferase</keyword>
<dbReference type="PANTHER" id="PTHR43418:SF4">
    <property type="entry name" value="MULTIFUNCTIONAL TRYPTOPHAN BIOSYNTHESIS PROTEIN"/>
    <property type="match status" value="1"/>
</dbReference>
<dbReference type="GO" id="GO:0000162">
    <property type="term" value="P:L-tryptophan biosynthetic process"/>
    <property type="evidence" value="ECO:0007669"/>
    <property type="project" value="TreeGrafter"/>
</dbReference>
<dbReference type="CDD" id="cd01743">
    <property type="entry name" value="GATase1_Anthranilate_Synthase"/>
    <property type="match status" value="1"/>
</dbReference>
<name>S7UQY4_DESML</name>
<evidence type="ECO:0000313" key="3">
    <source>
        <dbReference type="EMBL" id="EPR34703.1"/>
    </source>
</evidence>
<sequence length="202" mass="22838">MTRLLVIDNYDSFTYNLVQMFRHYPLAIHVARSDQITIHEAELSNPDYILISPGPRNPTHAGISMSLIRAFYRRVPILGVCLGMQCINEVFGGTTVRAPFPMHGKTSHIHHDHQGIFQSIPSPFRAARYHSLAVRRSLASSLRESAHSTDGVIMGISHPEFPLHGVQFHPESFLTEHGFRLIDNFINMKPLVNCGTPERMRS</sequence>
<dbReference type="InterPro" id="IPR050472">
    <property type="entry name" value="Anth_synth/Amidotransfase"/>
</dbReference>
<dbReference type="OrthoDB" id="9786812at2"/>
<dbReference type="Proteomes" id="UP000014977">
    <property type="component" value="Unassembled WGS sequence"/>
</dbReference>
<dbReference type="GO" id="GO:0016740">
    <property type="term" value="F:transferase activity"/>
    <property type="evidence" value="ECO:0007669"/>
    <property type="project" value="UniProtKB-KW"/>
</dbReference>
<accession>S7UQY4</accession>
<dbReference type="PANTHER" id="PTHR43418">
    <property type="entry name" value="MULTIFUNCTIONAL TRYPTOPHAN BIOSYNTHESIS PROTEIN-RELATED"/>
    <property type="match status" value="1"/>
</dbReference>
<evidence type="ECO:0000313" key="4">
    <source>
        <dbReference type="Proteomes" id="UP000014977"/>
    </source>
</evidence>
<dbReference type="GO" id="GO:0005829">
    <property type="term" value="C:cytosol"/>
    <property type="evidence" value="ECO:0007669"/>
    <property type="project" value="TreeGrafter"/>
</dbReference>
<protein>
    <submittedName>
        <fullName evidence="3">Glutamine amidotransferase of anthranilate synthase</fullName>
    </submittedName>
</protein>
<dbReference type="SUPFAM" id="SSF52317">
    <property type="entry name" value="Class I glutamine amidotransferase-like"/>
    <property type="match status" value="1"/>
</dbReference>
<dbReference type="eggNOG" id="COG0512">
    <property type="taxonomic scope" value="Bacteria"/>
</dbReference>
<evidence type="ECO:0000259" key="2">
    <source>
        <dbReference type="Pfam" id="PF00117"/>
    </source>
</evidence>
<reference evidence="3 4" key="1">
    <citation type="journal article" date="2013" name="Genome Announc.">
        <title>Draft genome sequences for three mercury-methylating, sulfate-reducing bacteria.</title>
        <authorList>
            <person name="Brown S.D."/>
            <person name="Hurt R.A.Jr."/>
            <person name="Gilmour C.C."/>
            <person name="Elias D.A."/>
        </authorList>
    </citation>
    <scope>NUCLEOTIDE SEQUENCE [LARGE SCALE GENOMIC DNA]</scope>
    <source>
        <strain evidence="3 4">DSM 2059</strain>
    </source>
</reference>
<keyword evidence="4" id="KW-1185">Reference proteome</keyword>
<dbReference type="PRINTS" id="PR00096">
    <property type="entry name" value="GATASE"/>
</dbReference>
<dbReference type="AlphaFoldDB" id="S7UQY4"/>
<dbReference type="Pfam" id="PF00117">
    <property type="entry name" value="GATase"/>
    <property type="match status" value="1"/>
</dbReference>
<organism evidence="3 4">
    <name type="scientific">Desulfococcus multivorans DSM 2059</name>
    <dbReference type="NCBI Taxonomy" id="1121405"/>
    <lineage>
        <taxon>Bacteria</taxon>
        <taxon>Pseudomonadati</taxon>
        <taxon>Thermodesulfobacteriota</taxon>
        <taxon>Desulfobacteria</taxon>
        <taxon>Desulfobacterales</taxon>
        <taxon>Desulfococcaceae</taxon>
        <taxon>Desulfococcus</taxon>
    </lineage>
</organism>
<keyword evidence="3" id="KW-0808">Transferase</keyword>
<dbReference type="PATRIC" id="fig|1121405.3.peg.3766"/>
<dbReference type="NCBIfam" id="TIGR00566">
    <property type="entry name" value="trpG_papA"/>
    <property type="match status" value="1"/>
</dbReference>
<dbReference type="InterPro" id="IPR029062">
    <property type="entry name" value="Class_I_gatase-like"/>
</dbReference>
<comment type="caution">
    <text evidence="3">The sequence shown here is derived from an EMBL/GenBank/DDBJ whole genome shotgun (WGS) entry which is preliminary data.</text>
</comment>
<dbReference type="STRING" id="897.B2D07_19390"/>
<dbReference type="Gene3D" id="3.40.50.880">
    <property type="match status" value="1"/>
</dbReference>
<feature type="domain" description="Glutamine amidotransferase" evidence="2">
    <location>
        <begin position="5"/>
        <end position="186"/>
    </location>
</feature>
<dbReference type="FunFam" id="3.40.50.880:FF:000003">
    <property type="entry name" value="Anthranilate synthase component II"/>
    <property type="match status" value="1"/>
</dbReference>
<dbReference type="EMBL" id="ATHJ01000111">
    <property type="protein sequence ID" value="EPR34703.1"/>
    <property type="molecule type" value="Genomic_DNA"/>
</dbReference>
<gene>
    <name evidence="3" type="ORF">dsmv_3275</name>
</gene>